<dbReference type="InterPro" id="IPR004105">
    <property type="entry name" value="CheA-like_dim"/>
</dbReference>
<sequence>MERPKLAVVSETDTDKFSVADTAIRVDVAVLDKLMNLVGELVICRNQILEFSHSEIKDDAFKSVSGRLNLVTSELQEGVMKTRMQPIRTLWNKFPRVVRDIALSLGKQVRLEMEGEETELDKIIEAIANPLTHLIRNCLDRGLETPEVRVNPPSDEFVCERIAKAVK</sequence>
<dbReference type="Proteomes" id="UP001050975">
    <property type="component" value="Unassembled WGS sequence"/>
</dbReference>
<dbReference type="Pfam" id="PF02895">
    <property type="entry name" value="H-kinase_dim"/>
    <property type="match status" value="1"/>
</dbReference>
<name>A0AAV3XC19_9CYAN</name>
<dbReference type="InterPro" id="IPR037006">
    <property type="entry name" value="CheA-like_homodim_sf"/>
</dbReference>
<organism evidence="4 5">
    <name type="scientific">Microseira wollei NIES-4236</name>
    <dbReference type="NCBI Taxonomy" id="2530354"/>
    <lineage>
        <taxon>Bacteria</taxon>
        <taxon>Bacillati</taxon>
        <taxon>Cyanobacteriota</taxon>
        <taxon>Cyanophyceae</taxon>
        <taxon>Oscillatoriophycideae</taxon>
        <taxon>Aerosakkonematales</taxon>
        <taxon>Aerosakkonemataceae</taxon>
        <taxon>Microseira</taxon>
    </lineage>
</organism>
<gene>
    <name evidence="4" type="ORF">MiSe_52510</name>
</gene>
<dbReference type="GO" id="GO:0005737">
    <property type="term" value="C:cytoplasm"/>
    <property type="evidence" value="ECO:0007669"/>
    <property type="project" value="InterPro"/>
</dbReference>
<dbReference type="GO" id="GO:0006935">
    <property type="term" value="P:chemotaxis"/>
    <property type="evidence" value="ECO:0007669"/>
    <property type="project" value="InterPro"/>
</dbReference>
<proteinExistence type="predicted"/>
<dbReference type="InterPro" id="IPR051315">
    <property type="entry name" value="Bact_Chemotaxis_CheA"/>
</dbReference>
<dbReference type="AlphaFoldDB" id="A0AAV3XC19"/>
<evidence type="ECO:0000256" key="2">
    <source>
        <dbReference type="ARBA" id="ARBA00012438"/>
    </source>
</evidence>
<dbReference type="Gene3D" id="3.30.565.10">
    <property type="entry name" value="Histidine kinase-like ATPase, C-terminal domain"/>
    <property type="match status" value="1"/>
</dbReference>
<dbReference type="RefSeq" id="WP_226586279.1">
    <property type="nucleotide sequence ID" value="NZ_BLAY01000091.1"/>
</dbReference>
<protein>
    <recommendedName>
        <fullName evidence="2">histidine kinase</fullName>
        <ecNumber evidence="2">2.7.13.3</ecNumber>
    </recommendedName>
</protein>
<dbReference type="InterPro" id="IPR036890">
    <property type="entry name" value="HATPase_C_sf"/>
</dbReference>
<dbReference type="EMBL" id="BLAY01000091">
    <property type="protein sequence ID" value="GET40442.1"/>
    <property type="molecule type" value="Genomic_DNA"/>
</dbReference>
<comment type="catalytic activity">
    <reaction evidence="1">
        <text>ATP + protein L-histidine = ADP + protein N-phospho-L-histidine.</text>
        <dbReference type="EC" id="2.7.13.3"/>
    </reaction>
</comment>
<dbReference type="Gene3D" id="1.10.287.560">
    <property type="entry name" value="Histidine kinase CheA-like, homodimeric domain"/>
    <property type="match status" value="1"/>
</dbReference>
<keyword evidence="4" id="KW-0418">Kinase</keyword>
<dbReference type="EC" id="2.7.13.3" evidence="2"/>
<dbReference type="SMART" id="SM01231">
    <property type="entry name" value="H-kinase_dim"/>
    <property type="match status" value="1"/>
</dbReference>
<evidence type="ECO:0000313" key="5">
    <source>
        <dbReference type="Proteomes" id="UP001050975"/>
    </source>
</evidence>
<evidence type="ECO:0000313" key="4">
    <source>
        <dbReference type="EMBL" id="GET40442.1"/>
    </source>
</evidence>
<dbReference type="SUPFAM" id="SSF47384">
    <property type="entry name" value="Homodimeric domain of signal transducing histidine kinase"/>
    <property type="match status" value="1"/>
</dbReference>
<dbReference type="InterPro" id="IPR036097">
    <property type="entry name" value="HisK_dim/P_sf"/>
</dbReference>
<dbReference type="PANTHER" id="PTHR43395:SF1">
    <property type="entry name" value="CHEMOTAXIS PROTEIN CHEA"/>
    <property type="match status" value="1"/>
</dbReference>
<accession>A0AAV3XC19</accession>
<evidence type="ECO:0000256" key="1">
    <source>
        <dbReference type="ARBA" id="ARBA00000085"/>
    </source>
</evidence>
<dbReference type="PANTHER" id="PTHR43395">
    <property type="entry name" value="SENSOR HISTIDINE KINASE CHEA"/>
    <property type="match status" value="1"/>
</dbReference>
<keyword evidence="4" id="KW-0808">Transferase</keyword>
<dbReference type="GO" id="GO:0000155">
    <property type="term" value="F:phosphorelay sensor kinase activity"/>
    <property type="evidence" value="ECO:0007669"/>
    <property type="project" value="InterPro"/>
</dbReference>
<feature type="domain" description="Histidine kinase CheA-like homodimeric" evidence="3">
    <location>
        <begin position="21"/>
        <end position="82"/>
    </location>
</feature>
<keyword evidence="5" id="KW-1185">Reference proteome</keyword>
<evidence type="ECO:0000259" key="3">
    <source>
        <dbReference type="SMART" id="SM01231"/>
    </source>
</evidence>
<reference evidence="4" key="1">
    <citation type="submission" date="2019-10" db="EMBL/GenBank/DDBJ databases">
        <title>Draft genome sequece of Microseira wollei NIES-4236.</title>
        <authorList>
            <person name="Yamaguchi H."/>
            <person name="Suzuki S."/>
            <person name="Kawachi M."/>
        </authorList>
    </citation>
    <scope>NUCLEOTIDE SEQUENCE</scope>
    <source>
        <strain evidence="4">NIES-4236</strain>
    </source>
</reference>
<comment type="caution">
    <text evidence="4">The sequence shown here is derived from an EMBL/GenBank/DDBJ whole genome shotgun (WGS) entry which is preliminary data.</text>
</comment>